<comment type="similarity">
    <text evidence="2">Belongs to the Nudix hydrolase family.</text>
</comment>
<proteinExistence type="inferred from homology"/>
<dbReference type="PROSITE" id="PS51462">
    <property type="entry name" value="NUDIX"/>
    <property type="match status" value="1"/>
</dbReference>
<accession>A0A1G2RNQ3</accession>
<organism evidence="4 5">
    <name type="scientific">Candidatus Wildermuthbacteria bacterium RIFCSPLOWO2_01_FULL_48_35</name>
    <dbReference type="NCBI Taxonomy" id="1802463"/>
    <lineage>
        <taxon>Bacteria</taxon>
        <taxon>Candidatus Wildermuthiibacteriota</taxon>
    </lineage>
</organism>
<dbReference type="FunFam" id="3.90.79.10:FF:000060">
    <property type="entry name" value="Nudix hydrolase 1"/>
    <property type="match status" value="1"/>
</dbReference>
<dbReference type="InterPro" id="IPR015797">
    <property type="entry name" value="NUDIX_hydrolase-like_dom_sf"/>
</dbReference>
<dbReference type="InterPro" id="IPR020476">
    <property type="entry name" value="Nudix_hydrolase"/>
</dbReference>
<name>A0A1G2RNQ3_9BACT</name>
<comment type="caution">
    <text evidence="4">The sequence shown here is derived from an EMBL/GenBank/DDBJ whole genome shotgun (WGS) entry which is preliminary data.</text>
</comment>
<dbReference type="PROSITE" id="PS00893">
    <property type="entry name" value="NUDIX_BOX"/>
    <property type="match status" value="1"/>
</dbReference>
<gene>
    <name evidence="4" type="ORF">A3A32_00765</name>
</gene>
<dbReference type="Gene3D" id="3.90.79.10">
    <property type="entry name" value="Nucleoside Triphosphate Pyrophosphohydrolase"/>
    <property type="match status" value="1"/>
</dbReference>
<sequence>MPPTKEVIMEKYKPTALAGVGIIINKDWKVLLIKRRGSHGAGTWAPPGGHIDYGESVKACAKREVREETGIEIKNLRIIGFIEDIFKKDKKHYITIWVKADWKSGEISQNHEEFSEIGWFSWKKLPKPRTLFFEHYLEGRILP</sequence>
<dbReference type="SUPFAM" id="SSF55811">
    <property type="entry name" value="Nudix"/>
    <property type="match status" value="1"/>
</dbReference>
<evidence type="ECO:0000313" key="4">
    <source>
        <dbReference type="EMBL" id="OHA74476.1"/>
    </source>
</evidence>
<dbReference type="Proteomes" id="UP000177081">
    <property type="component" value="Unassembled WGS sequence"/>
</dbReference>
<dbReference type="PANTHER" id="PTHR16099:SF5">
    <property type="entry name" value="NUCLEOTIDE TRIPHOSPHATE DIPHOSPHATASE NUDT15"/>
    <property type="match status" value="1"/>
</dbReference>
<dbReference type="PANTHER" id="PTHR16099">
    <property type="entry name" value="8-OXO-DGTP DIPHOSPHATES NUDT15"/>
    <property type="match status" value="1"/>
</dbReference>
<evidence type="ECO:0000259" key="3">
    <source>
        <dbReference type="PROSITE" id="PS51462"/>
    </source>
</evidence>
<evidence type="ECO:0000256" key="2">
    <source>
        <dbReference type="RuleBase" id="RU003476"/>
    </source>
</evidence>
<keyword evidence="1 2" id="KW-0378">Hydrolase</keyword>
<evidence type="ECO:0000256" key="1">
    <source>
        <dbReference type="ARBA" id="ARBA00022801"/>
    </source>
</evidence>
<dbReference type="InterPro" id="IPR020084">
    <property type="entry name" value="NUDIX_hydrolase_CS"/>
</dbReference>
<dbReference type="InterPro" id="IPR000086">
    <property type="entry name" value="NUDIX_hydrolase_dom"/>
</dbReference>
<evidence type="ECO:0000313" key="5">
    <source>
        <dbReference type="Proteomes" id="UP000177081"/>
    </source>
</evidence>
<dbReference type="PRINTS" id="PR00502">
    <property type="entry name" value="NUDIXFAMILY"/>
</dbReference>
<reference evidence="4 5" key="1">
    <citation type="journal article" date="2016" name="Nat. Commun.">
        <title>Thousands of microbial genomes shed light on interconnected biogeochemical processes in an aquifer system.</title>
        <authorList>
            <person name="Anantharaman K."/>
            <person name="Brown C.T."/>
            <person name="Hug L.A."/>
            <person name="Sharon I."/>
            <person name="Castelle C.J."/>
            <person name="Probst A.J."/>
            <person name="Thomas B.C."/>
            <person name="Singh A."/>
            <person name="Wilkins M.J."/>
            <person name="Karaoz U."/>
            <person name="Brodie E.L."/>
            <person name="Williams K.H."/>
            <person name="Hubbard S.S."/>
            <person name="Banfield J.F."/>
        </authorList>
    </citation>
    <scope>NUCLEOTIDE SEQUENCE [LARGE SCALE GENOMIC DNA]</scope>
</reference>
<protein>
    <recommendedName>
        <fullName evidence="3">Nudix hydrolase domain-containing protein</fullName>
    </recommendedName>
</protein>
<dbReference type="Pfam" id="PF00293">
    <property type="entry name" value="NUDIX"/>
    <property type="match status" value="1"/>
</dbReference>
<dbReference type="GO" id="GO:0016787">
    <property type="term" value="F:hydrolase activity"/>
    <property type="evidence" value="ECO:0007669"/>
    <property type="project" value="UniProtKB-KW"/>
</dbReference>
<dbReference type="AlphaFoldDB" id="A0A1G2RNQ3"/>
<dbReference type="EMBL" id="MHUI01000028">
    <property type="protein sequence ID" value="OHA74476.1"/>
    <property type="molecule type" value="Genomic_DNA"/>
</dbReference>
<feature type="domain" description="Nudix hydrolase" evidence="3">
    <location>
        <begin position="14"/>
        <end position="143"/>
    </location>
</feature>
<dbReference type="CDD" id="cd04678">
    <property type="entry name" value="NUDIX_MTH2_Nudt15"/>
    <property type="match status" value="1"/>
</dbReference>